<evidence type="ECO:0000313" key="3">
    <source>
        <dbReference type="Proteomes" id="UP000184287"/>
    </source>
</evidence>
<sequence length="282" mass="30821">MNKELLIGVDLGGTNVRSGLIKGSEILQIDSRRISSKGTEAEVLAELIASITQVMDPSVKAIGIGVPGILDTKEGLVYDVQNIPSWKKVPLKHILEEHFHIPVYLNNDANCFAMAEWHFGKGQGTANLSGLILGTGVAAGLICNGQLYEGRNCGAGEFGMIPYLQHNYEFYCSGNFFSHFYQITGEEAYRSAVQHEPIALQAFQEYGIHLSWLIKSILYAVDPEVIVLGGSVSKAFSFFKASLWEHLADFPYKPVIENIRIEASEKDNIAILGAAALCLAKS</sequence>
<dbReference type="OrthoDB" id="9810372at2"/>
<dbReference type="Proteomes" id="UP000184287">
    <property type="component" value="Unassembled WGS sequence"/>
</dbReference>
<dbReference type="PANTHER" id="PTHR18964:SF149">
    <property type="entry name" value="BIFUNCTIONAL UDP-N-ACETYLGLUCOSAMINE 2-EPIMERASE_N-ACETYLMANNOSAMINE KINASE"/>
    <property type="match status" value="1"/>
</dbReference>
<dbReference type="InterPro" id="IPR000600">
    <property type="entry name" value="ROK"/>
</dbReference>
<dbReference type="CDD" id="cd23763">
    <property type="entry name" value="ASKHA_ATPase_ROK"/>
    <property type="match status" value="1"/>
</dbReference>
<comment type="similarity">
    <text evidence="1">Belongs to the ROK (NagC/XylR) family.</text>
</comment>
<dbReference type="RefSeq" id="WP_073232897.1">
    <property type="nucleotide sequence ID" value="NZ_FQUQ01000004.1"/>
</dbReference>
<dbReference type="Pfam" id="PF00480">
    <property type="entry name" value="ROK"/>
    <property type="match status" value="1"/>
</dbReference>
<dbReference type="GO" id="GO:0016301">
    <property type="term" value="F:kinase activity"/>
    <property type="evidence" value="ECO:0007669"/>
    <property type="project" value="UniProtKB-KW"/>
</dbReference>
<dbReference type="EMBL" id="FQUQ01000004">
    <property type="protein sequence ID" value="SHG01696.1"/>
    <property type="molecule type" value="Genomic_DNA"/>
</dbReference>
<dbReference type="AlphaFoldDB" id="A0A1M5GDC8"/>
<keyword evidence="3" id="KW-1185">Reference proteome</keyword>
<dbReference type="Gene3D" id="3.30.420.40">
    <property type="match status" value="2"/>
</dbReference>
<proteinExistence type="inferred from homology"/>
<dbReference type="STRING" id="288992.SAMN04488522_104167"/>
<keyword evidence="2" id="KW-0418">Kinase</keyword>
<evidence type="ECO:0000256" key="1">
    <source>
        <dbReference type="ARBA" id="ARBA00006479"/>
    </source>
</evidence>
<dbReference type="PANTHER" id="PTHR18964">
    <property type="entry name" value="ROK (REPRESSOR, ORF, KINASE) FAMILY"/>
    <property type="match status" value="1"/>
</dbReference>
<dbReference type="InterPro" id="IPR043129">
    <property type="entry name" value="ATPase_NBD"/>
</dbReference>
<organism evidence="2 3">
    <name type="scientific">Pedobacter caeni</name>
    <dbReference type="NCBI Taxonomy" id="288992"/>
    <lineage>
        <taxon>Bacteria</taxon>
        <taxon>Pseudomonadati</taxon>
        <taxon>Bacteroidota</taxon>
        <taxon>Sphingobacteriia</taxon>
        <taxon>Sphingobacteriales</taxon>
        <taxon>Sphingobacteriaceae</taxon>
        <taxon>Pedobacter</taxon>
    </lineage>
</organism>
<gene>
    <name evidence="2" type="ORF">SAMN04488522_104167</name>
</gene>
<keyword evidence="2" id="KW-0808">Transferase</keyword>
<dbReference type="SUPFAM" id="SSF53067">
    <property type="entry name" value="Actin-like ATPase domain"/>
    <property type="match status" value="1"/>
</dbReference>
<accession>A0A1M5GDC8</accession>
<evidence type="ECO:0000313" key="2">
    <source>
        <dbReference type="EMBL" id="SHG01696.1"/>
    </source>
</evidence>
<name>A0A1M5GDC8_9SPHI</name>
<protein>
    <submittedName>
        <fullName evidence="2">Glucokinase</fullName>
    </submittedName>
</protein>
<reference evidence="3" key="1">
    <citation type="submission" date="2016-11" db="EMBL/GenBank/DDBJ databases">
        <authorList>
            <person name="Varghese N."/>
            <person name="Submissions S."/>
        </authorList>
    </citation>
    <scope>NUCLEOTIDE SEQUENCE [LARGE SCALE GENOMIC DNA]</scope>
    <source>
        <strain evidence="3">DSM 16990</strain>
    </source>
</reference>